<feature type="non-terminal residue" evidence="2">
    <location>
        <position position="68"/>
    </location>
</feature>
<gene>
    <name evidence="2" type="ORF">BDQ12DRAFT_673822</name>
</gene>
<organism evidence="2 3">
    <name type="scientific">Crucibulum laeve</name>
    <dbReference type="NCBI Taxonomy" id="68775"/>
    <lineage>
        <taxon>Eukaryota</taxon>
        <taxon>Fungi</taxon>
        <taxon>Dikarya</taxon>
        <taxon>Basidiomycota</taxon>
        <taxon>Agaricomycotina</taxon>
        <taxon>Agaricomycetes</taxon>
        <taxon>Agaricomycetidae</taxon>
        <taxon>Agaricales</taxon>
        <taxon>Agaricineae</taxon>
        <taxon>Nidulariaceae</taxon>
        <taxon>Crucibulum</taxon>
    </lineage>
</organism>
<feature type="region of interest" description="Disordered" evidence="1">
    <location>
        <begin position="1"/>
        <end position="31"/>
    </location>
</feature>
<dbReference type="AlphaFoldDB" id="A0A5C3MHT4"/>
<evidence type="ECO:0000256" key="1">
    <source>
        <dbReference type="SAM" id="MobiDB-lite"/>
    </source>
</evidence>
<feature type="compositionally biased region" description="Low complexity" evidence="1">
    <location>
        <begin position="10"/>
        <end position="31"/>
    </location>
</feature>
<evidence type="ECO:0000313" key="3">
    <source>
        <dbReference type="Proteomes" id="UP000308652"/>
    </source>
</evidence>
<sequence>MPGKDFFTNTEVSAASAATPSPAPAPVAESPSASTVYYNARLDPKNYLEGPLSTNAATRLRQMLARPG</sequence>
<proteinExistence type="predicted"/>
<protein>
    <submittedName>
        <fullName evidence="2">Uncharacterized protein</fullName>
    </submittedName>
</protein>
<keyword evidence="3" id="KW-1185">Reference proteome</keyword>
<reference evidence="2 3" key="1">
    <citation type="journal article" date="2019" name="Nat. Ecol. Evol.">
        <title>Megaphylogeny resolves global patterns of mushroom evolution.</title>
        <authorList>
            <person name="Varga T."/>
            <person name="Krizsan K."/>
            <person name="Foldi C."/>
            <person name="Dima B."/>
            <person name="Sanchez-Garcia M."/>
            <person name="Sanchez-Ramirez S."/>
            <person name="Szollosi G.J."/>
            <person name="Szarkandi J.G."/>
            <person name="Papp V."/>
            <person name="Albert L."/>
            <person name="Andreopoulos W."/>
            <person name="Angelini C."/>
            <person name="Antonin V."/>
            <person name="Barry K.W."/>
            <person name="Bougher N.L."/>
            <person name="Buchanan P."/>
            <person name="Buyck B."/>
            <person name="Bense V."/>
            <person name="Catcheside P."/>
            <person name="Chovatia M."/>
            <person name="Cooper J."/>
            <person name="Damon W."/>
            <person name="Desjardin D."/>
            <person name="Finy P."/>
            <person name="Geml J."/>
            <person name="Haridas S."/>
            <person name="Hughes K."/>
            <person name="Justo A."/>
            <person name="Karasinski D."/>
            <person name="Kautmanova I."/>
            <person name="Kiss B."/>
            <person name="Kocsube S."/>
            <person name="Kotiranta H."/>
            <person name="LaButti K.M."/>
            <person name="Lechner B.E."/>
            <person name="Liimatainen K."/>
            <person name="Lipzen A."/>
            <person name="Lukacs Z."/>
            <person name="Mihaltcheva S."/>
            <person name="Morgado L.N."/>
            <person name="Niskanen T."/>
            <person name="Noordeloos M.E."/>
            <person name="Ohm R.A."/>
            <person name="Ortiz-Santana B."/>
            <person name="Ovrebo C."/>
            <person name="Racz N."/>
            <person name="Riley R."/>
            <person name="Savchenko A."/>
            <person name="Shiryaev A."/>
            <person name="Soop K."/>
            <person name="Spirin V."/>
            <person name="Szebenyi C."/>
            <person name="Tomsovsky M."/>
            <person name="Tulloss R.E."/>
            <person name="Uehling J."/>
            <person name="Grigoriev I.V."/>
            <person name="Vagvolgyi C."/>
            <person name="Papp T."/>
            <person name="Martin F.M."/>
            <person name="Miettinen O."/>
            <person name="Hibbett D.S."/>
            <person name="Nagy L.G."/>
        </authorList>
    </citation>
    <scope>NUCLEOTIDE SEQUENCE [LARGE SCALE GENOMIC DNA]</scope>
    <source>
        <strain evidence="2 3">CBS 166.37</strain>
    </source>
</reference>
<name>A0A5C3MHT4_9AGAR</name>
<dbReference type="OrthoDB" id="3051747at2759"/>
<accession>A0A5C3MHT4</accession>
<dbReference type="STRING" id="68775.A0A5C3MHT4"/>
<dbReference type="EMBL" id="ML213590">
    <property type="protein sequence ID" value="TFK44924.1"/>
    <property type="molecule type" value="Genomic_DNA"/>
</dbReference>
<dbReference type="Proteomes" id="UP000308652">
    <property type="component" value="Unassembled WGS sequence"/>
</dbReference>
<evidence type="ECO:0000313" key="2">
    <source>
        <dbReference type="EMBL" id="TFK44924.1"/>
    </source>
</evidence>